<dbReference type="InterPro" id="IPR000994">
    <property type="entry name" value="Pept_M24"/>
</dbReference>
<feature type="domain" description="Peptidase M24" evidence="1">
    <location>
        <begin position="113"/>
        <end position="311"/>
    </location>
</feature>
<proteinExistence type="predicted"/>
<dbReference type="SUPFAM" id="SSF55920">
    <property type="entry name" value="Creatinase/aminopeptidase"/>
    <property type="match status" value="1"/>
</dbReference>
<dbReference type="KEGG" id="sacd:HS1genome_0926"/>
<evidence type="ECO:0000313" key="4">
    <source>
        <dbReference type="EMBL" id="GGT93838.1"/>
    </source>
</evidence>
<dbReference type="Gene3D" id="3.90.230.10">
    <property type="entry name" value="Creatinase/methionine aminopeptidase superfamily"/>
    <property type="match status" value="1"/>
</dbReference>
<dbReference type="CDD" id="cd01092">
    <property type="entry name" value="APP-like"/>
    <property type="match status" value="1"/>
</dbReference>
<evidence type="ECO:0000313" key="5">
    <source>
        <dbReference type="Proteomes" id="UP000276741"/>
    </source>
</evidence>
<dbReference type="Proteomes" id="UP000276741">
    <property type="component" value="Chromosome"/>
</dbReference>
<dbReference type="Pfam" id="PF01321">
    <property type="entry name" value="Creatinase_N"/>
    <property type="match status" value="1"/>
</dbReference>
<name>A0A348B2Y5_9CREN</name>
<sequence length="326" mass="35796">MGSPNLYYFAEYEGAGAVLRCGENTYVITPLLDAYRAQNVKGAEVVIYDPYNSGRFSTMISALEKLVNGKRLAVDLAWIQVPLYNVLQAKFELVDISAQISKLRAIKESWELERISAAGEVTSSAMKRGAEALVSGVTEYQVAGEIDATMRKSGAEDYAFPSIVAFGPDTAFPHSQPRGRELRDEDNALFDIGAKVGGYCFDSTRTFQVKGEVRKVYEVVLQAQGEAIDLVKPGVRASDVDLAARKVIEKAGLGRYFIHATGHGVGIEVHESPTVSPRSEDVLERNMVITVEPGVYFNGKFGVRIEDTIIVDYRPKVLSTFPKELP</sequence>
<reference evidence="4" key="1">
    <citation type="journal article" date="2014" name="Int. J. Syst. Evol. Microbiol.">
        <title>Complete genome sequence of Corynebacterium casei LMG S-19264T (=DSM 44701T), isolated from a smear-ripened cheese.</title>
        <authorList>
            <consortium name="US DOE Joint Genome Institute (JGI-PGF)"/>
            <person name="Walter F."/>
            <person name="Albersmeier A."/>
            <person name="Kalinowski J."/>
            <person name="Ruckert C."/>
        </authorList>
    </citation>
    <scope>NUCLEOTIDE SEQUENCE</scope>
    <source>
        <strain evidence="4">JCM 31740</strain>
    </source>
</reference>
<dbReference type="PANTHER" id="PTHR46112:SF9">
    <property type="entry name" value="XAA-PRO AMINOPEPTIDASE"/>
    <property type="match status" value="1"/>
</dbReference>
<evidence type="ECO:0000313" key="3">
    <source>
        <dbReference type="EMBL" id="BBD72537.1"/>
    </source>
</evidence>
<reference evidence="4" key="4">
    <citation type="submission" date="2020-09" db="EMBL/GenBank/DDBJ databases">
        <authorList>
            <person name="Sun Q."/>
            <person name="Ohkuma M."/>
        </authorList>
    </citation>
    <scope>NUCLEOTIDE SEQUENCE</scope>
    <source>
        <strain evidence="4">JCM 31740</strain>
    </source>
</reference>
<dbReference type="Gene3D" id="3.40.350.10">
    <property type="entry name" value="Creatinase/prolidase N-terminal domain"/>
    <property type="match status" value="1"/>
</dbReference>
<reference evidence="3" key="3">
    <citation type="journal article" date="2019" name="BMC Res. Notes">
        <title>Complete genome sequence of the Sulfodiicoccus acidiphilus strain HS-1T, the first crenarchaeon that lacks polB3, isolated from an acidic hot spring in Ohwaku-dani, Hakone, Japan.</title>
        <authorList>
            <person name="Sakai H.D."/>
            <person name="Kurosawa N."/>
        </authorList>
    </citation>
    <scope>NUCLEOTIDE SEQUENCE</scope>
    <source>
        <strain evidence="3">HS-1</strain>
    </source>
</reference>
<dbReference type="InterPro" id="IPR029149">
    <property type="entry name" value="Creatin/AminoP/Spt16_N"/>
</dbReference>
<evidence type="ECO:0000259" key="1">
    <source>
        <dbReference type="Pfam" id="PF00557"/>
    </source>
</evidence>
<dbReference type="EMBL" id="BMQS01000007">
    <property type="protein sequence ID" value="GGT93838.1"/>
    <property type="molecule type" value="Genomic_DNA"/>
</dbReference>
<organism evidence="3 5">
    <name type="scientific">Sulfodiicoccus acidiphilus</name>
    <dbReference type="NCBI Taxonomy" id="1670455"/>
    <lineage>
        <taxon>Archaea</taxon>
        <taxon>Thermoproteota</taxon>
        <taxon>Thermoprotei</taxon>
        <taxon>Sulfolobales</taxon>
        <taxon>Sulfolobaceae</taxon>
        <taxon>Sulfodiicoccus</taxon>
    </lineage>
</organism>
<dbReference type="InterPro" id="IPR050659">
    <property type="entry name" value="Peptidase_M24B"/>
</dbReference>
<protein>
    <submittedName>
        <fullName evidence="3">Peptidase M24</fullName>
    </submittedName>
</protein>
<dbReference type="Pfam" id="PF00557">
    <property type="entry name" value="Peptidase_M24"/>
    <property type="match status" value="1"/>
</dbReference>
<dbReference type="PANTHER" id="PTHR46112">
    <property type="entry name" value="AMINOPEPTIDASE"/>
    <property type="match status" value="1"/>
</dbReference>
<dbReference type="Proteomes" id="UP000616143">
    <property type="component" value="Unassembled WGS sequence"/>
</dbReference>
<dbReference type="InterPro" id="IPR036005">
    <property type="entry name" value="Creatinase/aminopeptidase-like"/>
</dbReference>
<dbReference type="InterPro" id="IPR000587">
    <property type="entry name" value="Creatinase_N"/>
</dbReference>
<accession>A0A348B2Y5</accession>
<gene>
    <name evidence="4" type="ORF">GCM10007116_09450</name>
    <name evidence="3" type="ORF">HS1genome_0926</name>
</gene>
<feature type="domain" description="Creatinase N-terminal" evidence="2">
    <location>
        <begin position="3"/>
        <end position="106"/>
    </location>
</feature>
<dbReference type="EMBL" id="AP018553">
    <property type="protein sequence ID" value="BBD72537.1"/>
    <property type="molecule type" value="Genomic_DNA"/>
</dbReference>
<dbReference type="AlphaFoldDB" id="A0A348B2Y5"/>
<evidence type="ECO:0000259" key="2">
    <source>
        <dbReference type="Pfam" id="PF01321"/>
    </source>
</evidence>
<keyword evidence="5" id="KW-1185">Reference proteome</keyword>
<reference evidence="5" key="2">
    <citation type="submission" date="2018-04" db="EMBL/GenBank/DDBJ databases">
        <title>Complete genome sequence of Sulfodiicoccus acidiphilus strain HS-1.</title>
        <authorList>
            <person name="Sakai H.D."/>
            <person name="Kurosawa N."/>
        </authorList>
    </citation>
    <scope>NUCLEOTIDE SEQUENCE [LARGE SCALE GENOMIC DNA]</scope>
    <source>
        <strain evidence="5">HS-1</strain>
    </source>
</reference>